<accession>A0A565A5N3</accession>
<dbReference type="EMBL" id="FLZR02000038">
    <property type="protein sequence ID" value="VVA00133.1"/>
    <property type="molecule type" value="Genomic_DNA"/>
</dbReference>
<dbReference type="OrthoDB" id="383226at2759"/>
<protein>
    <submittedName>
        <fullName evidence="1">VIR protein</fullName>
    </submittedName>
</protein>
<dbReference type="VEuPathDB" id="PlasmoDB:PVW1_140087200"/>
<reference evidence="1" key="1">
    <citation type="submission" date="2016-07" db="EMBL/GenBank/DDBJ databases">
        <authorList>
            <consortium name="Pathogen Informatics"/>
        </authorList>
    </citation>
    <scope>NUCLEOTIDE SEQUENCE</scope>
</reference>
<dbReference type="Pfam" id="PF05795">
    <property type="entry name" value="Plasmodium_Vir"/>
    <property type="match status" value="1"/>
</dbReference>
<sequence>MGDILGDEDLRLLRTKFYYKYLDNGYNDCKYSDFYDLAEDELKKNKELYNVSDQILKALCYVYRNTSRGEASNDICKFLYYWLGDILLKKLDYKPLFTEIIINLFGTLKDFSNVKICKFDYTDIDEDVFNKIKLIFDYTEDYEDYKVDLAKPNRWCNEKYHSYLTTYVKTYKELYSKCKIEHKTDKYCVVFNKYFNDTKHNNLYNWSCILKETSEDPSMKVESGRAGHQEQREVITDGRPQSEKLPQIIKAEKQQLVELPVQVDHNLDRENSETIITEPLSDDKSTSITSKSITGGLSVAGILVPSYLMYNYTPAGIWISKLLGRNKGPNFNSYANQELMPNLSMPGDLYSERSRYNISYRPE</sequence>
<evidence type="ECO:0000313" key="1">
    <source>
        <dbReference type="EMBL" id="VVA00133.1"/>
    </source>
</evidence>
<dbReference type="VEuPathDB" id="PlasmoDB:PVP01_0008450"/>
<name>A0A565A5N3_PLAVI</name>
<proteinExistence type="predicted"/>
<dbReference type="AlphaFoldDB" id="A0A565A5N3"/>
<dbReference type="VEuPathDB" id="PlasmoDB:PVPAM_060042000"/>
<dbReference type="InterPro" id="IPR008780">
    <property type="entry name" value="Plasmodium_Vir"/>
</dbReference>
<gene>
    <name evidence="1" type="ORF">PVP01_0008450</name>
</gene>
<dbReference type="Proteomes" id="UP000220605">
    <property type="component" value="Unassembled WGS sequence"/>
</dbReference>
<organism evidence="1">
    <name type="scientific">Plasmodium vivax</name>
    <name type="common">malaria parasite P. vivax</name>
    <dbReference type="NCBI Taxonomy" id="5855"/>
    <lineage>
        <taxon>Eukaryota</taxon>
        <taxon>Sar</taxon>
        <taxon>Alveolata</taxon>
        <taxon>Apicomplexa</taxon>
        <taxon>Aconoidasida</taxon>
        <taxon>Haemosporida</taxon>
        <taxon>Plasmodiidae</taxon>
        <taxon>Plasmodium</taxon>
        <taxon>Plasmodium (Plasmodium)</taxon>
    </lineage>
</organism>